<dbReference type="GO" id="GO:0000506">
    <property type="term" value="C:glycosylphosphatidylinositol-N-acetylglucosaminyltransferase (GPI-GnT) complex"/>
    <property type="evidence" value="ECO:0007669"/>
    <property type="project" value="InterPro"/>
</dbReference>
<name>A0A2H3CPJ0_9AGAR</name>
<comment type="similarity">
    <text evidence="2">Belongs to the PIGH family.</text>
</comment>
<dbReference type="InterPro" id="IPR044215">
    <property type="entry name" value="PIG-H"/>
</dbReference>
<evidence type="ECO:0000313" key="5">
    <source>
        <dbReference type="Proteomes" id="UP000218334"/>
    </source>
</evidence>
<evidence type="ECO:0000256" key="2">
    <source>
        <dbReference type="ARBA" id="ARBA00009610"/>
    </source>
</evidence>
<accession>A0A2H3CPJ0</accession>
<reference evidence="5" key="1">
    <citation type="journal article" date="2017" name="Nat. Ecol. Evol.">
        <title>Genome expansion and lineage-specific genetic innovations in the forest pathogenic fungi Armillaria.</title>
        <authorList>
            <person name="Sipos G."/>
            <person name="Prasanna A.N."/>
            <person name="Walter M.C."/>
            <person name="O'Connor E."/>
            <person name="Balint B."/>
            <person name="Krizsan K."/>
            <person name="Kiss B."/>
            <person name="Hess J."/>
            <person name="Varga T."/>
            <person name="Slot J."/>
            <person name="Riley R."/>
            <person name="Boka B."/>
            <person name="Rigling D."/>
            <person name="Barry K."/>
            <person name="Lee J."/>
            <person name="Mihaltcheva S."/>
            <person name="LaButti K."/>
            <person name="Lipzen A."/>
            <person name="Waldron R."/>
            <person name="Moloney N.M."/>
            <person name="Sperisen C."/>
            <person name="Kredics L."/>
            <person name="Vagvoelgyi C."/>
            <person name="Patrignani A."/>
            <person name="Fitzpatrick D."/>
            <person name="Nagy I."/>
            <person name="Doyle S."/>
            <person name="Anderson J.B."/>
            <person name="Grigoriev I.V."/>
            <person name="Gueldener U."/>
            <person name="Muensterkoetter M."/>
            <person name="Nagy L.G."/>
        </authorList>
    </citation>
    <scope>NUCLEOTIDE SEQUENCE [LARGE SCALE GENOMIC DNA]</scope>
    <source>
        <strain evidence="5">28-4</strain>
    </source>
</reference>
<keyword evidence="5" id="KW-1185">Reference proteome</keyword>
<dbReference type="GO" id="GO:0006506">
    <property type="term" value="P:GPI anchor biosynthetic process"/>
    <property type="evidence" value="ECO:0007669"/>
    <property type="project" value="UniProtKB-UniPathway"/>
</dbReference>
<evidence type="ECO:0000256" key="1">
    <source>
        <dbReference type="ARBA" id="ARBA00004687"/>
    </source>
</evidence>
<evidence type="ECO:0000259" key="3">
    <source>
        <dbReference type="Pfam" id="PF10181"/>
    </source>
</evidence>
<proteinExistence type="inferred from homology"/>
<dbReference type="AlphaFoldDB" id="A0A2H3CPJ0"/>
<protein>
    <recommendedName>
        <fullName evidence="3">Phosphatidylinositol N-acetylglucosaminyltransferase subunit H conserved domain-containing protein</fullName>
    </recommendedName>
</protein>
<dbReference type="Pfam" id="PF10181">
    <property type="entry name" value="PIG-H"/>
    <property type="match status" value="1"/>
</dbReference>
<comment type="pathway">
    <text evidence="1">Glycolipid biosynthesis; glycosylphosphatidylinositol-anchor biosynthesis.</text>
</comment>
<dbReference type="UniPathway" id="UPA00196"/>
<dbReference type="PANTHER" id="PTHR15231:SF1">
    <property type="entry name" value="PHOSPHATIDYLINOSITOL N-ACETYLGLUCOSAMINYLTRANSFERASE SUBUNIT H"/>
    <property type="match status" value="1"/>
</dbReference>
<sequence>MQRRHPLPDTHPELSIYKSEGFHEYRIENTRKCRRVKNGGYRWPWRETVEIGLLSILWQVALNSNWSYLVFAIPTVLFLWHKCSQVVSGPLESIIIIPPHGVQLETRFGFQTFTINVTRRFIPLSTLRDVVINEGLYGWNVRYYLVAIVQDRSGATSLAVVFENILPRFPVLLEIYKGVHDVLSNACIN</sequence>
<gene>
    <name evidence="4" type="ORF">ARMSODRAFT_19864</name>
</gene>
<evidence type="ECO:0000313" key="4">
    <source>
        <dbReference type="EMBL" id="PBK78033.1"/>
    </source>
</evidence>
<organism evidence="4 5">
    <name type="scientific">Armillaria solidipes</name>
    <dbReference type="NCBI Taxonomy" id="1076256"/>
    <lineage>
        <taxon>Eukaryota</taxon>
        <taxon>Fungi</taxon>
        <taxon>Dikarya</taxon>
        <taxon>Basidiomycota</taxon>
        <taxon>Agaricomycotina</taxon>
        <taxon>Agaricomycetes</taxon>
        <taxon>Agaricomycetidae</taxon>
        <taxon>Agaricales</taxon>
        <taxon>Marasmiineae</taxon>
        <taxon>Physalacriaceae</taxon>
        <taxon>Armillaria</taxon>
    </lineage>
</organism>
<dbReference type="InterPro" id="IPR019328">
    <property type="entry name" value="PIGH-H_dom"/>
</dbReference>
<dbReference type="Proteomes" id="UP000218334">
    <property type="component" value="Unassembled WGS sequence"/>
</dbReference>
<feature type="domain" description="Phosphatidylinositol N-acetylglucosaminyltransferase subunit H conserved" evidence="3">
    <location>
        <begin position="93"/>
        <end position="163"/>
    </location>
</feature>
<dbReference type="EMBL" id="KZ293415">
    <property type="protein sequence ID" value="PBK78033.1"/>
    <property type="molecule type" value="Genomic_DNA"/>
</dbReference>
<dbReference type="STRING" id="1076256.A0A2H3CPJ0"/>
<dbReference type="PANTHER" id="PTHR15231">
    <property type="entry name" value="PHOSPHATIDYLINOSITOL N-ACETYLGLUCOSAMINYLTRANSFERASE SUBUNIT H"/>
    <property type="match status" value="1"/>
</dbReference>